<sequence length="524" mass="60361">MNNMSLQEKQVFDFIKKGGPMPPLAVEAETTTGIVFSNNNTKILEVRNQLQQGIQLSIFDTFKFLDLTTITAYQKKELAEAFGLDVKNVSASIASHLRNQKVMAELDTVPENEYEFVDTLMKKWDTKMSYQAIFDITAPYVYAGNEYSMADFAELPKEVQESIKLADTKTFTFDTMWKRLIKQSATLKLGYNERALMRALEDWRDRERGMIKQMIGDSIRFNPNNVEAGKAEWDKYINLLTEKEVEESKEVLRHFVWQIKRKFFGKPVTDHMMPVLTGKQGIGKSTVIKNLNKVLSEFVAPTNFKAIVDDRYHDIWNNYILVFDEMGYGSSTEIDLVKNKITSDHFTSRILGINGGTQIINNATFIGSSNKDLSRLIFDETGMRRFFQIECADKLDWDALGEINIELLWTSIDETSDSDLTKNEAVISSIKKSQDSKRSMSLIEMFLRERQYVNRGGIEKIKGLQFYAEFQEYEKAHQPLNTMTNRKFALDVMDISKHVEGLEIQKLDKNTGVQYQIRMVEKGE</sequence>
<evidence type="ECO:0000313" key="3">
    <source>
        <dbReference type="Proteomes" id="UP000294829"/>
    </source>
</evidence>
<dbReference type="InterPro" id="IPR007936">
    <property type="entry name" value="VapE-like_dom"/>
</dbReference>
<name>A0A4R5VWE1_9BURK</name>
<feature type="domain" description="Virulence-associated protein E-like" evidence="1">
    <location>
        <begin position="248"/>
        <end position="414"/>
    </location>
</feature>
<dbReference type="SUPFAM" id="SSF52540">
    <property type="entry name" value="P-loop containing nucleoside triphosphate hydrolases"/>
    <property type="match status" value="1"/>
</dbReference>
<reference evidence="2 3" key="1">
    <citation type="submission" date="2019-03" db="EMBL/GenBank/DDBJ databases">
        <title>Sapientia aquatica gen. nov., sp. nov., isolated from a crater lake.</title>
        <authorList>
            <person name="Felfoldi T."/>
            <person name="Szabo A."/>
            <person name="Toth E."/>
            <person name="Schumann P."/>
            <person name="Keki Z."/>
            <person name="Marialigeti K."/>
            <person name="Mathe I."/>
        </authorList>
    </citation>
    <scope>NUCLEOTIDE SEQUENCE [LARGE SCALE GENOMIC DNA]</scope>
    <source>
        <strain evidence="2 3">SA-152</strain>
    </source>
</reference>
<proteinExistence type="predicted"/>
<organism evidence="2 3">
    <name type="scientific">Sapientia aquatica</name>
    <dbReference type="NCBI Taxonomy" id="1549640"/>
    <lineage>
        <taxon>Bacteria</taxon>
        <taxon>Pseudomonadati</taxon>
        <taxon>Pseudomonadota</taxon>
        <taxon>Betaproteobacteria</taxon>
        <taxon>Burkholderiales</taxon>
        <taxon>Oxalobacteraceae</taxon>
        <taxon>Sapientia</taxon>
    </lineage>
</organism>
<gene>
    <name evidence="2" type="ORF">E2I14_15345</name>
</gene>
<accession>A0A4R5VWE1</accession>
<keyword evidence="3" id="KW-1185">Reference proteome</keyword>
<dbReference type="EMBL" id="SMYL01000009">
    <property type="protein sequence ID" value="TDK63574.1"/>
    <property type="molecule type" value="Genomic_DNA"/>
</dbReference>
<dbReference type="Pfam" id="PF05272">
    <property type="entry name" value="VapE-like_dom"/>
    <property type="match status" value="1"/>
</dbReference>
<evidence type="ECO:0000313" key="2">
    <source>
        <dbReference type="EMBL" id="TDK63574.1"/>
    </source>
</evidence>
<dbReference type="OrthoDB" id="110640at2"/>
<comment type="caution">
    <text evidence="2">The sequence shown here is derived from an EMBL/GenBank/DDBJ whole genome shotgun (WGS) entry which is preliminary data.</text>
</comment>
<protein>
    <recommendedName>
        <fullName evidence="1">Virulence-associated protein E-like domain-containing protein</fullName>
    </recommendedName>
</protein>
<dbReference type="AlphaFoldDB" id="A0A4R5VWE1"/>
<evidence type="ECO:0000259" key="1">
    <source>
        <dbReference type="Pfam" id="PF05272"/>
    </source>
</evidence>
<dbReference type="InterPro" id="IPR027417">
    <property type="entry name" value="P-loop_NTPase"/>
</dbReference>
<dbReference type="Proteomes" id="UP000294829">
    <property type="component" value="Unassembled WGS sequence"/>
</dbReference>